<dbReference type="GO" id="GO:0043041">
    <property type="term" value="P:amino acid activation for nonribosomal peptide biosynthetic process"/>
    <property type="evidence" value="ECO:0007669"/>
    <property type="project" value="TreeGrafter"/>
</dbReference>
<keyword evidence="3" id="KW-0436">Ligase</keyword>
<dbReference type="Gene3D" id="1.10.1200.10">
    <property type="entry name" value="ACP-like"/>
    <property type="match status" value="1"/>
</dbReference>
<sequence length="609" mass="66970">MTNGKADCRKLEALGSSRTVAEWARLQPAKDKRWAAASSPEELALQRLFAEVLDFDCNLVDTNDSFFSLGGDSIAAMRLSQHARETGLAVTVADIFRNPGLCDLTIFIRDNPTTTTMPTTTYHDPHPFSLLSSRGARSSPRLPNDLAAGITAWTCGAILTSLCTVFIVDHWGRQLQAVLDDNVKPEADVQSTEGDLATACKQAYSDDRLHRPFSLGRSFRRLFIISSTRRRPRTTHHTTVSRPVRRCQSTHHLLSLHDLLPGRALTPTRGLKFAGYIRHMQQRRAAAEPYWRTLLQDPASITADWLQSKTAVPAPPALPGSTPATVFTTLCARTLAQLAGVHDIVLSTVGSGRSSLPSELQHVAGPCVNTIPVRLRIKPEQSLAQQLAAVHTQHIQDLPFETSQLSDIAAHSTDWPVDARDPSLVIQFQNLDTLEQEHDFGTESPGTTSSALAAYQQADRPVDGEFLFILAKPVRGAWELADTASSKVHTQETLDAVLEALCRQVEMTARGTQPPVDEQDRTLRRQRFTLNDCNGLTQIQTTFAVPDRGSIPNELDTEFSYRGDSLIAVEISVCSRFPSGSLEDRGRNQDTYKKLNGDGLIDALKESVA</sequence>
<dbReference type="GO" id="GO:0031177">
    <property type="term" value="F:phosphopantetheine binding"/>
    <property type="evidence" value="ECO:0007669"/>
    <property type="project" value="TreeGrafter"/>
</dbReference>
<dbReference type="RefSeq" id="XP_020056588.1">
    <property type="nucleotide sequence ID" value="XM_020201161.1"/>
</dbReference>
<dbReference type="GO" id="GO:0044550">
    <property type="term" value="P:secondary metabolite biosynthetic process"/>
    <property type="evidence" value="ECO:0007669"/>
    <property type="project" value="TreeGrafter"/>
</dbReference>
<reference evidence="7" key="1">
    <citation type="journal article" date="2017" name="Genome Biol.">
        <title>Comparative genomics reveals high biological diversity and specific adaptations in the industrially and medically important fungal genus Aspergillus.</title>
        <authorList>
            <person name="de Vries R.P."/>
            <person name="Riley R."/>
            <person name="Wiebenga A."/>
            <person name="Aguilar-Osorio G."/>
            <person name="Amillis S."/>
            <person name="Uchima C.A."/>
            <person name="Anderluh G."/>
            <person name="Asadollahi M."/>
            <person name="Askin M."/>
            <person name="Barry K."/>
            <person name="Battaglia E."/>
            <person name="Bayram O."/>
            <person name="Benocci T."/>
            <person name="Braus-Stromeyer S.A."/>
            <person name="Caldana C."/>
            <person name="Canovas D."/>
            <person name="Cerqueira G.C."/>
            <person name="Chen F."/>
            <person name="Chen W."/>
            <person name="Choi C."/>
            <person name="Clum A."/>
            <person name="Dos Santos R.A."/>
            <person name="Damasio A.R."/>
            <person name="Diallinas G."/>
            <person name="Emri T."/>
            <person name="Fekete E."/>
            <person name="Flipphi M."/>
            <person name="Freyberg S."/>
            <person name="Gallo A."/>
            <person name="Gournas C."/>
            <person name="Habgood R."/>
            <person name="Hainaut M."/>
            <person name="Harispe M.L."/>
            <person name="Henrissat B."/>
            <person name="Hilden K.S."/>
            <person name="Hope R."/>
            <person name="Hossain A."/>
            <person name="Karabika E."/>
            <person name="Karaffa L."/>
            <person name="Karanyi Z."/>
            <person name="Krasevec N."/>
            <person name="Kuo A."/>
            <person name="Kusch H."/>
            <person name="LaButti K."/>
            <person name="Lagendijk E.L."/>
            <person name="Lapidus A."/>
            <person name="Levasseur A."/>
            <person name="Lindquist E."/>
            <person name="Lipzen A."/>
            <person name="Logrieco A.F."/>
            <person name="MacCabe A."/>
            <person name="Maekelae M.R."/>
            <person name="Malavazi I."/>
            <person name="Melin P."/>
            <person name="Meyer V."/>
            <person name="Mielnichuk N."/>
            <person name="Miskei M."/>
            <person name="Molnar A.P."/>
            <person name="Mule G."/>
            <person name="Ngan C.Y."/>
            <person name="Orejas M."/>
            <person name="Orosz E."/>
            <person name="Ouedraogo J.P."/>
            <person name="Overkamp K.M."/>
            <person name="Park H.-S."/>
            <person name="Perrone G."/>
            <person name="Piumi F."/>
            <person name="Punt P.J."/>
            <person name="Ram A.F."/>
            <person name="Ramon A."/>
            <person name="Rauscher S."/>
            <person name="Record E."/>
            <person name="Riano-Pachon D.M."/>
            <person name="Robert V."/>
            <person name="Roehrig J."/>
            <person name="Ruller R."/>
            <person name="Salamov A."/>
            <person name="Salih N.S."/>
            <person name="Samson R.A."/>
            <person name="Sandor E."/>
            <person name="Sanguinetti M."/>
            <person name="Schuetze T."/>
            <person name="Sepcic K."/>
            <person name="Shelest E."/>
            <person name="Sherlock G."/>
            <person name="Sophianopoulou V."/>
            <person name="Squina F.M."/>
            <person name="Sun H."/>
            <person name="Susca A."/>
            <person name="Todd R.B."/>
            <person name="Tsang A."/>
            <person name="Unkles S.E."/>
            <person name="van de Wiele N."/>
            <person name="van Rossen-Uffink D."/>
            <person name="Oliveira J.V."/>
            <person name="Vesth T.C."/>
            <person name="Visser J."/>
            <person name="Yu J.-H."/>
            <person name="Zhou M."/>
            <person name="Andersen M.R."/>
            <person name="Archer D.B."/>
            <person name="Baker S.E."/>
            <person name="Benoit I."/>
            <person name="Brakhage A.A."/>
            <person name="Braus G.H."/>
            <person name="Fischer R."/>
            <person name="Frisvad J.C."/>
            <person name="Goldman G.H."/>
            <person name="Houbraken J."/>
            <person name="Oakley B."/>
            <person name="Pocsi I."/>
            <person name="Scazzocchio C."/>
            <person name="Seiboth B."/>
            <person name="vanKuyk P.A."/>
            <person name="Wortman J."/>
            <person name="Dyer P.S."/>
            <person name="Grigoriev I.V."/>
        </authorList>
    </citation>
    <scope>NUCLEOTIDE SEQUENCE [LARGE SCALE GENOMIC DNA]</scope>
    <source>
        <strain evidence="7">ATCC 16872 / CBS 172.66 / WB 5094</strain>
    </source>
</reference>
<dbReference type="InterPro" id="IPR009081">
    <property type="entry name" value="PP-bd_ACP"/>
</dbReference>
<dbReference type="GO" id="GO:0016874">
    <property type="term" value="F:ligase activity"/>
    <property type="evidence" value="ECO:0007669"/>
    <property type="project" value="UniProtKB-KW"/>
</dbReference>
<dbReference type="STRING" id="690307.A0A1L9WVQ8"/>
<dbReference type="PROSITE" id="PS50075">
    <property type="entry name" value="CARRIER"/>
    <property type="match status" value="1"/>
</dbReference>
<evidence type="ECO:0000256" key="3">
    <source>
        <dbReference type="ARBA" id="ARBA00022598"/>
    </source>
</evidence>
<evidence type="ECO:0000256" key="1">
    <source>
        <dbReference type="ARBA" id="ARBA00022450"/>
    </source>
</evidence>
<accession>A0A1L9WVQ8</accession>
<organism evidence="6 7">
    <name type="scientific">Aspergillus aculeatus (strain ATCC 16872 / CBS 172.66 / WB 5094)</name>
    <dbReference type="NCBI Taxonomy" id="690307"/>
    <lineage>
        <taxon>Eukaryota</taxon>
        <taxon>Fungi</taxon>
        <taxon>Dikarya</taxon>
        <taxon>Ascomycota</taxon>
        <taxon>Pezizomycotina</taxon>
        <taxon>Eurotiomycetes</taxon>
        <taxon>Eurotiomycetidae</taxon>
        <taxon>Eurotiales</taxon>
        <taxon>Aspergillaceae</taxon>
        <taxon>Aspergillus</taxon>
        <taxon>Aspergillus subgen. Circumdati</taxon>
    </lineage>
</organism>
<dbReference type="Pfam" id="PF00668">
    <property type="entry name" value="Condensation"/>
    <property type="match status" value="1"/>
</dbReference>
<dbReference type="SUPFAM" id="SSF47336">
    <property type="entry name" value="ACP-like"/>
    <property type="match status" value="1"/>
</dbReference>
<dbReference type="InterPro" id="IPR001242">
    <property type="entry name" value="Condensation_dom"/>
</dbReference>
<dbReference type="PROSITE" id="PS00012">
    <property type="entry name" value="PHOSPHOPANTETHEINE"/>
    <property type="match status" value="1"/>
</dbReference>
<dbReference type="Gene3D" id="3.30.559.30">
    <property type="entry name" value="Nonribosomal peptide synthetase, condensation domain"/>
    <property type="match status" value="1"/>
</dbReference>
<feature type="domain" description="Carrier" evidence="5">
    <location>
        <begin position="36"/>
        <end position="112"/>
    </location>
</feature>
<keyword evidence="7" id="KW-1185">Reference proteome</keyword>
<dbReference type="PANTHER" id="PTHR45527">
    <property type="entry name" value="NONRIBOSOMAL PEPTIDE SYNTHETASE"/>
    <property type="match status" value="1"/>
</dbReference>
<dbReference type="VEuPathDB" id="FungiDB:ASPACDRAFT_42834"/>
<dbReference type="Pfam" id="PF00550">
    <property type="entry name" value="PP-binding"/>
    <property type="match status" value="1"/>
</dbReference>
<dbReference type="GO" id="GO:0005737">
    <property type="term" value="C:cytoplasm"/>
    <property type="evidence" value="ECO:0007669"/>
    <property type="project" value="TreeGrafter"/>
</dbReference>
<keyword evidence="2" id="KW-0597">Phosphoprotein</keyword>
<evidence type="ECO:0000256" key="4">
    <source>
        <dbReference type="ARBA" id="ARBA00029454"/>
    </source>
</evidence>
<comment type="similarity">
    <text evidence="4">Belongs to the NRP synthetase family.</text>
</comment>
<proteinExistence type="inferred from homology"/>
<dbReference type="AlphaFoldDB" id="A0A1L9WVQ8"/>
<protein>
    <recommendedName>
        <fullName evidence="5">Carrier domain-containing protein</fullName>
    </recommendedName>
</protein>
<dbReference type="GeneID" id="30974975"/>
<evidence type="ECO:0000256" key="2">
    <source>
        <dbReference type="ARBA" id="ARBA00022553"/>
    </source>
</evidence>
<evidence type="ECO:0000313" key="7">
    <source>
        <dbReference type="Proteomes" id="UP000184546"/>
    </source>
</evidence>
<dbReference type="InterPro" id="IPR006162">
    <property type="entry name" value="Ppantetheine_attach_site"/>
</dbReference>
<evidence type="ECO:0000259" key="5">
    <source>
        <dbReference type="PROSITE" id="PS50075"/>
    </source>
</evidence>
<gene>
    <name evidence="6" type="ORF">ASPACDRAFT_42834</name>
</gene>
<dbReference type="OrthoDB" id="416786at2759"/>
<evidence type="ECO:0000313" key="6">
    <source>
        <dbReference type="EMBL" id="OJK00249.1"/>
    </source>
</evidence>
<name>A0A1L9WVQ8_ASPA1</name>
<dbReference type="OMA" id="AVHTQHI"/>
<dbReference type="Proteomes" id="UP000184546">
    <property type="component" value="Unassembled WGS sequence"/>
</dbReference>
<keyword evidence="1" id="KW-0596">Phosphopantetheine</keyword>
<dbReference type="InterPro" id="IPR036736">
    <property type="entry name" value="ACP-like_sf"/>
</dbReference>
<dbReference type="SUPFAM" id="SSF52777">
    <property type="entry name" value="CoA-dependent acyltransferases"/>
    <property type="match status" value="1"/>
</dbReference>
<dbReference type="EMBL" id="KV878976">
    <property type="protein sequence ID" value="OJK00249.1"/>
    <property type="molecule type" value="Genomic_DNA"/>
</dbReference>
<dbReference type="PANTHER" id="PTHR45527:SF1">
    <property type="entry name" value="FATTY ACID SYNTHASE"/>
    <property type="match status" value="1"/>
</dbReference>